<evidence type="ECO:0000313" key="3">
    <source>
        <dbReference type="Proteomes" id="UP001556631"/>
    </source>
</evidence>
<feature type="compositionally biased region" description="Basic and acidic residues" evidence="1">
    <location>
        <begin position="194"/>
        <end position="215"/>
    </location>
</feature>
<feature type="region of interest" description="Disordered" evidence="1">
    <location>
        <begin position="147"/>
        <end position="232"/>
    </location>
</feature>
<keyword evidence="3" id="KW-1185">Reference proteome</keyword>
<sequence>MTSDNPRAHRRRVLHLAGLLPAALAIAFFGKVVAMTHHDTAGQAAWDERRGAVALEEYAANQSVNIMERWLAPYDAGDAAFLLTDYERAARYYTAALETVPHEHECTVRINLALADEKIGDAAAGAGSRDEAEDAWKDGIATLDAGDCPTHAGLGARESKDAAAVKKRLEDKLKTPPQQGKQQQKTTQPPPPSPKEKDKLKKLEKNNDRGRDDRSQSQNDDDYDDFGYDFQW</sequence>
<comment type="caution">
    <text evidence="2">The sequence shown here is derived from an EMBL/GenBank/DDBJ whole genome shotgun (WGS) entry which is preliminary data.</text>
</comment>
<proteinExistence type="predicted"/>
<dbReference type="InterPro" id="IPR011990">
    <property type="entry name" value="TPR-like_helical_dom_sf"/>
</dbReference>
<evidence type="ECO:0000256" key="1">
    <source>
        <dbReference type="SAM" id="MobiDB-lite"/>
    </source>
</evidence>
<dbReference type="RefSeq" id="WP_367991310.1">
    <property type="nucleotide sequence ID" value="NZ_JBFPJR010000004.1"/>
</dbReference>
<feature type="compositionally biased region" description="Basic and acidic residues" evidence="1">
    <location>
        <begin position="157"/>
        <end position="174"/>
    </location>
</feature>
<evidence type="ECO:0000313" key="2">
    <source>
        <dbReference type="EMBL" id="MEX0426586.1"/>
    </source>
</evidence>
<dbReference type="EMBL" id="JBFPJR010000004">
    <property type="protein sequence ID" value="MEX0426586.1"/>
    <property type="molecule type" value="Genomic_DNA"/>
</dbReference>
<reference evidence="2 3" key="1">
    <citation type="submission" date="2024-07" db="EMBL/GenBank/DDBJ databases">
        <authorList>
            <person name="Lee S."/>
            <person name="Kang M."/>
        </authorList>
    </citation>
    <scope>NUCLEOTIDE SEQUENCE [LARGE SCALE GENOMIC DNA]</scope>
    <source>
        <strain evidence="2 3">DS6</strain>
    </source>
</reference>
<evidence type="ECO:0008006" key="4">
    <source>
        <dbReference type="Google" id="ProtNLM"/>
    </source>
</evidence>
<accession>A0ABV3SUH9</accession>
<gene>
    <name evidence="2" type="ORF">AB3X52_03065</name>
</gene>
<name>A0ABV3SUH9_9ACTN</name>
<feature type="compositionally biased region" description="Acidic residues" evidence="1">
    <location>
        <begin position="219"/>
        <end position="232"/>
    </location>
</feature>
<dbReference type="PROSITE" id="PS51318">
    <property type="entry name" value="TAT"/>
    <property type="match status" value="1"/>
</dbReference>
<dbReference type="Proteomes" id="UP001556631">
    <property type="component" value="Unassembled WGS sequence"/>
</dbReference>
<protein>
    <recommendedName>
        <fullName evidence="4">Tetratricopeptide repeat protein</fullName>
    </recommendedName>
</protein>
<organism evidence="2 3">
    <name type="scientific">Nocardioides eburneus</name>
    <dbReference type="NCBI Taxonomy" id="3231482"/>
    <lineage>
        <taxon>Bacteria</taxon>
        <taxon>Bacillati</taxon>
        <taxon>Actinomycetota</taxon>
        <taxon>Actinomycetes</taxon>
        <taxon>Propionibacteriales</taxon>
        <taxon>Nocardioidaceae</taxon>
        <taxon>Nocardioides</taxon>
    </lineage>
</organism>
<dbReference type="SUPFAM" id="SSF48452">
    <property type="entry name" value="TPR-like"/>
    <property type="match status" value="1"/>
</dbReference>
<feature type="compositionally biased region" description="Low complexity" evidence="1">
    <location>
        <begin position="175"/>
        <end position="187"/>
    </location>
</feature>
<dbReference type="InterPro" id="IPR006311">
    <property type="entry name" value="TAT_signal"/>
</dbReference>